<dbReference type="EMBL" id="UINC01187120">
    <property type="protein sequence ID" value="SVD99669.1"/>
    <property type="molecule type" value="Genomic_DNA"/>
</dbReference>
<protein>
    <submittedName>
        <fullName evidence="1">Uncharacterized protein</fullName>
    </submittedName>
</protein>
<name>A0A382ZWJ9_9ZZZZ</name>
<sequence length="37" mass="4036">MNSDFLGCPLTDLLKCPCLMVSSASRISPGLNIRREP</sequence>
<dbReference type="AlphaFoldDB" id="A0A382ZWJ9"/>
<organism evidence="1">
    <name type="scientific">marine metagenome</name>
    <dbReference type="NCBI Taxonomy" id="408172"/>
    <lineage>
        <taxon>unclassified sequences</taxon>
        <taxon>metagenomes</taxon>
        <taxon>ecological metagenomes</taxon>
    </lineage>
</organism>
<feature type="non-terminal residue" evidence="1">
    <location>
        <position position="37"/>
    </location>
</feature>
<evidence type="ECO:0000313" key="1">
    <source>
        <dbReference type="EMBL" id="SVD99669.1"/>
    </source>
</evidence>
<accession>A0A382ZWJ9</accession>
<reference evidence="1" key="1">
    <citation type="submission" date="2018-05" db="EMBL/GenBank/DDBJ databases">
        <authorList>
            <person name="Lanie J.A."/>
            <person name="Ng W.-L."/>
            <person name="Kazmierczak K.M."/>
            <person name="Andrzejewski T.M."/>
            <person name="Davidsen T.M."/>
            <person name="Wayne K.J."/>
            <person name="Tettelin H."/>
            <person name="Glass J.I."/>
            <person name="Rusch D."/>
            <person name="Podicherti R."/>
            <person name="Tsui H.-C.T."/>
            <person name="Winkler M.E."/>
        </authorList>
    </citation>
    <scope>NUCLEOTIDE SEQUENCE</scope>
</reference>
<proteinExistence type="predicted"/>
<gene>
    <name evidence="1" type="ORF">METZ01_LOCUS452523</name>
</gene>